<dbReference type="RefSeq" id="WP_183477762.1">
    <property type="nucleotide sequence ID" value="NZ_JACIFO010000006.1"/>
</dbReference>
<sequence length="129" mass="13987">MDKKLLVLGSTLGFLAVMLGAFGAHGLEKLITEDAINTFEVGVRYQFYHAFLALFVGALGKNISARAKFFAFYGILIGVLFFSGSIYGLATNTLSAFDFTSIALITPLGGSILLLVWLCLIIQFIKIKP</sequence>
<gene>
    <name evidence="7" type="ORF">GGR32_001710</name>
</gene>
<evidence type="ECO:0000256" key="3">
    <source>
        <dbReference type="ARBA" id="ARBA00022692"/>
    </source>
</evidence>
<dbReference type="InterPro" id="IPR006696">
    <property type="entry name" value="DUF423"/>
</dbReference>
<evidence type="ECO:0000313" key="8">
    <source>
        <dbReference type="Proteomes" id="UP000553034"/>
    </source>
</evidence>
<comment type="subcellular location">
    <subcellularLocation>
        <location evidence="1">Membrane</location>
        <topology evidence="1">Multi-pass membrane protein</topology>
    </subcellularLocation>
</comment>
<evidence type="ECO:0000256" key="4">
    <source>
        <dbReference type="ARBA" id="ARBA00022989"/>
    </source>
</evidence>
<feature type="transmembrane region" description="Helical" evidence="6">
    <location>
        <begin position="47"/>
        <end position="63"/>
    </location>
</feature>
<keyword evidence="4 6" id="KW-1133">Transmembrane helix</keyword>
<dbReference type="Proteomes" id="UP000553034">
    <property type="component" value="Unassembled WGS sequence"/>
</dbReference>
<dbReference type="GO" id="GO:0005886">
    <property type="term" value="C:plasma membrane"/>
    <property type="evidence" value="ECO:0007669"/>
    <property type="project" value="TreeGrafter"/>
</dbReference>
<evidence type="ECO:0000313" key="7">
    <source>
        <dbReference type="EMBL" id="MBB4119412.1"/>
    </source>
</evidence>
<dbReference type="EMBL" id="JACIFO010000006">
    <property type="protein sequence ID" value="MBB4119412.1"/>
    <property type="molecule type" value="Genomic_DNA"/>
</dbReference>
<evidence type="ECO:0000256" key="1">
    <source>
        <dbReference type="ARBA" id="ARBA00004141"/>
    </source>
</evidence>
<dbReference type="AlphaFoldDB" id="A0A840EJ73"/>
<dbReference type="Pfam" id="PF04241">
    <property type="entry name" value="DUF423"/>
    <property type="match status" value="1"/>
</dbReference>
<dbReference type="PANTHER" id="PTHR43461">
    <property type="entry name" value="TRANSMEMBRANE PROTEIN 256"/>
    <property type="match status" value="1"/>
</dbReference>
<name>A0A840EJ73_9FLAO</name>
<organism evidence="7 8">
    <name type="scientific">Mesonia hippocampi</name>
    <dbReference type="NCBI Taxonomy" id="1628250"/>
    <lineage>
        <taxon>Bacteria</taxon>
        <taxon>Pseudomonadati</taxon>
        <taxon>Bacteroidota</taxon>
        <taxon>Flavobacteriia</taxon>
        <taxon>Flavobacteriales</taxon>
        <taxon>Flavobacteriaceae</taxon>
        <taxon>Mesonia</taxon>
    </lineage>
</organism>
<dbReference type="PANTHER" id="PTHR43461:SF1">
    <property type="entry name" value="TRANSMEMBRANE PROTEIN 256"/>
    <property type="match status" value="1"/>
</dbReference>
<keyword evidence="8" id="KW-1185">Reference proteome</keyword>
<reference evidence="7 8" key="1">
    <citation type="submission" date="2020-08" db="EMBL/GenBank/DDBJ databases">
        <title>Genomic Encyclopedia of Type Strains, Phase IV (KMG-IV): sequencing the most valuable type-strain genomes for metagenomic binning, comparative biology and taxonomic classification.</title>
        <authorList>
            <person name="Goeker M."/>
        </authorList>
    </citation>
    <scope>NUCLEOTIDE SEQUENCE [LARGE SCALE GENOMIC DNA]</scope>
    <source>
        <strain evidence="7 8">DSM 29568</strain>
    </source>
</reference>
<feature type="transmembrane region" description="Helical" evidence="6">
    <location>
        <begin position="70"/>
        <end position="90"/>
    </location>
</feature>
<comment type="similarity">
    <text evidence="2">Belongs to the UPF0382 family.</text>
</comment>
<accession>A0A840EJ73</accession>
<comment type="caution">
    <text evidence="7">The sequence shown here is derived from an EMBL/GenBank/DDBJ whole genome shotgun (WGS) entry which is preliminary data.</text>
</comment>
<evidence type="ECO:0000256" key="6">
    <source>
        <dbReference type="SAM" id="Phobius"/>
    </source>
</evidence>
<keyword evidence="3 6" id="KW-0812">Transmembrane</keyword>
<proteinExistence type="inferred from homology"/>
<protein>
    <submittedName>
        <fullName evidence="7">Uncharacterized membrane protein YgdD (TMEM256/DUF423 family)</fullName>
    </submittedName>
</protein>
<evidence type="ECO:0000256" key="5">
    <source>
        <dbReference type="ARBA" id="ARBA00023136"/>
    </source>
</evidence>
<keyword evidence="5 6" id="KW-0472">Membrane</keyword>
<feature type="transmembrane region" description="Helical" evidence="6">
    <location>
        <begin position="102"/>
        <end position="125"/>
    </location>
</feature>
<evidence type="ECO:0000256" key="2">
    <source>
        <dbReference type="ARBA" id="ARBA00009694"/>
    </source>
</evidence>